<organism evidence="2 3">
    <name type="scientific">Oceanobacillus profundus</name>
    <dbReference type="NCBI Taxonomy" id="372463"/>
    <lineage>
        <taxon>Bacteria</taxon>
        <taxon>Bacillati</taxon>
        <taxon>Bacillota</taxon>
        <taxon>Bacilli</taxon>
        <taxon>Bacillales</taxon>
        <taxon>Bacillaceae</taxon>
        <taxon>Oceanobacillus</taxon>
    </lineage>
</organism>
<gene>
    <name evidence="2" type="ORF">D1B32_20170</name>
</gene>
<dbReference type="AlphaFoldDB" id="A0A417YAX5"/>
<accession>A0A417YAX5</accession>
<keyword evidence="3" id="KW-1185">Reference proteome</keyword>
<feature type="transmembrane region" description="Helical" evidence="1">
    <location>
        <begin position="83"/>
        <end position="107"/>
    </location>
</feature>
<keyword evidence="1" id="KW-0472">Membrane</keyword>
<dbReference type="EMBL" id="QWEH01000019">
    <property type="protein sequence ID" value="RHW29829.1"/>
    <property type="molecule type" value="Genomic_DNA"/>
</dbReference>
<feature type="transmembrane region" description="Helical" evidence="1">
    <location>
        <begin position="156"/>
        <end position="177"/>
    </location>
</feature>
<protein>
    <submittedName>
        <fullName evidence="2">Uncharacterized protein</fullName>
    </submittedName>
</protein>
<dbReference type="Proteomes" id="UP000285456">
    <property type="component" value="Unassembled WGS sequence"/>
</dbReference>
<keyword evidence="1" id="KW-0812">Transmembrane</keyword>
<comment type="caution">
    <text evidence="2">The sequence shown here is derived from an EMBL/GenBank/DDBJ whole genome shotgun (WGS) entry which is preliminary data.</text>
</comment>
<sequence>MNRPSLFPKVSLDLFWVQLTWTFWALGIHLIINIGKIFLSEHLDTFYSASYVAGNIYMFVIGIIAINFLPYYVEHGITRKDYFLGNVIASFGLSIVIPILTYLISLVEKLIVTNFSQIALADRTLEDIVIDIDGNIIGEVLLSFLLTPFISPESNIFLSLGLFSLHLFVFYLVGWLISAAFYRINVLFGILFIAVAIAIIAVKDSMIRLVLDIPLFENFSALDIVPNGLAWPIVFVTILITIILIRLLTKRAALKI</sequence>
<feature type="transmembrane region" description="Helical" evidence="1">
    <location>
        <begin position="229"/>
        <end position="248"/>
    </location>
</feature>
<name>A0A417YAX5_9BACI</name>
<dbReference type="RefSeq" id="WP_095307432.1">
    <property type="nucleotide sequence ID" value="NZ_JAMAWL010000005.1"/>
</dbReference>
<feature type="transmembrane region" description="Helical" evidence="1">
    <location>
        <begin position="20"/>
        <end position="39"/>
    </location>
</feature>
<feature type="transmembrane region" description="Helical" evidence="1">
    <location>
        <begin position="51"/>
        <end position="71"/>
    </location>
</feature>
<evidence type="ECO:0000313" key="3">
    <source>
        <dbReference type="Proteomes" id="UP000285456"/>
    </source>
</evidence>
<proteinExistence type="predicted"/>
<dbReference type="OrthoDB" id="2388713at2"/>
<evidence type="ECO:0000313" key="2">
    <source>
        <dbReference type="EMBL" id="RHW29829.1"/>
    </source>
</evidence>
<evidence type="ECO:0000256" key="1">
    <source>
        <dbReference type="SAM" id="Phobius"/>
    </source>
</evidence>
<reference evidence="2 3" key="1">
    <citation type="journal article" date="2007" name="Int. J. Syst. Evol. Microbiol.">
        <title>Oceanobacillus profundus sp. nov., isolated from a deep-sea sediment core.</title>
        <authorList>
            <person name="Kim Y.G."/>
            <person name="Choi D.H."/>
            <person name="Hyun S."/>
            <person name="Cho B.C."/>
        </authorList>
    </citation>
    <scope>NUCLEOTIDE SEQUENCE [LARGE SCALE GENOMIC DNA]</scope>
    <source>
        <strain evidence="2 3">DSM 18246</strain>
    </source>
</reference>
<keyword evidence="1" id="KW-1133">Transmembrane helix</keyword>
<feature type="transmembrane region" description="Helical" evidence="1">
    <location>
        <begin position="184"/>
        <end position="202"/>
    </location>
</feature>